<dbReference type="EMBL" id="CP109109">
    <property type="protein sequence ID" value="WSB96158.1"/>
    <property type="molecule type" value="Genomic_DNA"/>
</dbReference>
<name>A0ACD4ZCV2_9ACTN</name>
<evidence type="ECO:0000313" key="2">
    <source>
        <dbReference type="Proteomes" id="UP001348369"/>
    </source>
</evidence>
<gene>
    <name evidence="1" type="ORF">OG835_03540</name>
</gene>
<keyword evidence="1" id="KW-0540">Nuclease</keyword>
<accession>A0ACD4ZCV2</accession>
<dbReference type="Proteomes" id="UP001348369">
    <property type="component" value="Chromosome"/>
</dbReference>
<sequence>MTRRRPPTRRRPAARRGRVVGQRTRGKQAARIEGIGRLLMVVAGASVTVAAFQWLAVHWWVLVVLTVLAGGAGAAWVHLRGQHAQWARVKEQGLRYQLSQLDALHHREFEYAVRDLMKRDGCHDAVQVGGRGDNGADVKATDPLGRRWVIQCKHRRAGWSGSAIGTPDLHVLNGTGRQLHGGDVIVLVTNGRFSSKCPPYAKSQRLHLVDRHLLGEWAAGSRPLWEILNRLPPPRKPTALS</sequence>
<keyword evidence="1" id="KW-0378">Hydrolase</keyword>
<reference evidence="1" key="1">
    <citation type="submission" date="2022-10" db="EMBL/GenBank/DDBJ databases">
        <title>The complete genomes of actinobacterial strains from the NBC collection.</title>
        <authorList>
            <person name="Joergensen T.S."/>
            <person name="Alvarez Arevalo M."/>
            <person name="Sterndorff E.B."/>
            <person name="Faurdal D."/>
            <person name="Vuksanovic O."/>
            <person name="Mourched A.-S."/>
            <person name="Charusanti P."/>
            <person name="Shaw S."/>
            <person name="Blin K."/>
            <person name="Weber T."/>
        </authorList>
    </citation>
    <scope>NUCLEOTIDE SEQUENCE</scope>
    <source>
        <strain evidence="1">NBC 01771</strain>
    </source>
</reference>
<organism evidence="1 2">
    <name type="scientific">Streptomyces scopuliridis</name>
    <dbReference type="NCBI Taxonomy" id="452529"/>
    <lineage>
        <taxon>Bacteria</taxon>
        <taxon>Bacillati</taxon>
        <taxon>Actinomycetota</taxon>
        <taxon>Actinomycetes</taxon>
        <taxon>Kitasatosporales</taxon>
        <taxon>Streptomycetaceae</taxon>
        <taxon>Streptomyces</taxon>
    </lineage>
</organism>
<keyword evidence="1" id="KW-0255">Endonuclease</keyword>
<proteinExistence type="predicted"/>
<evidence type="ECO:0000313" key="1">
    <source>
        <dbReference type="EMBL" id="WSB96158.1"/>
    </source>
</evidence>
<protein>
    <submittedName>
        <fullName evidence="1">Restriction endonuclease</fullName>
    </submittedName>
</protein>
<keyword evidence="2" id="KW-1185">Reference proteome</keyword>